<sequence>MNESTDRTNRDDGTRDGTDDCTTTGSFDDHGIDDGSELIRRTHYRLVADGDDAFEPTTRFLDRLADAFTRAYLTATDAYELPPHVAAAVDDARVWVGVEFADDPDADLRGEVIPAFYRHAAGFHCAYRD</sequence>
<feature type="compositionally biased region" description="Basic and acidic residues" evidence="1">
    <location>
        <begin position="1"/>
        <end position="18"/>
    </location>
</feature>
<proteinExistence type="predicted"/>
<dbReference type="EMBL" id="FZNK01000002">
    <property type="protein sequence ID" value="SNR45856.1"/>
    <property type="molecule type" value="Genomic_DNA"/>
</dbReference>
<dbReference type="Proteomes" id="UP000198297">
    <property type="component" value="Unassembled WGS sequence"/>
</dbReference>
<name>A0A238WGX8_HALEZ</name>
<accession>A0A238WGX8</accession>
<organism evidence="2 3">
    <name type="scientific">Halorubrum ezzemoulense</name>
    <name type="common">Halorubrum chaoviator</name>
    <dbReference type="NCBI Taxonomy" id="337243"/>
    <lineage>
        <taxon>Archaea</taxon>
        <taxon>Methanobacteriati</taxon>
        <taxon>Methanobacteriota</taxon>
        <taxon>Stenosarchaea group</taxon>
        <taxon>Halobacteria</taxon>
        <taxon>Halobacteriales</taxon>
        <taxon>Haloferacaceae</taxon>
        <taxon>Halorubrum</taxon>
    </lineage>
</organism>
<evidence type="ECO:0000313" key="2">
    <source>
        <dbReference type="EMBL" id="SNR45856.1"/>
    </source>
</evidence>
<evidence type="ECO:0000256" key="1">
    <source>
        <dbReference type="SAM" id="MobiDB-lite"/>
    </source>
</evidence>
<feature type="region of interest" description="Disordered" evidence="1">
    <location>
        <begin position="1"/>
        <end position="34"/>
    </location>
</feature>
<evidence type="ECO:0000313" key="3">
    <source>
        <dbReference type="Proteomes" id="UP000198297"/>
    </source>
</evidence>
<gene>
    <name evidence="2" type="ORF">SAMN06266787_102301</name>
</gene>
<reference evidence="2 3" key="1">
    <citation type="submission" date="2017-06" db="EMBL/GenBank/DDBJ databases">
        <authorList>
            <person name="Kim H.J."/>
            <person name="Triplett B.A."/>
        </authorList>
    </citation>
    <scope>NUCLEOTIDE SEQUENCE [LARGE SCALE GENOMIC DNA]</scope>
    <source>
        <strain evidence="2 3">DSM 19316</strain>
    </source>
</reference>
<dbReference type="AlphaFoldDB" id="A0A238WGX8"/>
<dbReference type="RefSeq" id="WP_089308242.1">
    <property type="nucleotide sequence ID" value="NZ_FZNK01000002.1"/>
</dbReference>
<protein>
    <submittedName>
        <fullName evidence="2">Uncharacterized protein</fullName>
    </submittedName>
</protein>